<evidence type="ECO:0000256" key="8">
    <source>
        <dbReference type="SAM" id="Phobius"/>
    </source>
</evidence>
<dbReference type="EMBL" id="CP046072">
    <property type="protein sequence ID" value="QSZ41685.1"/>
    <property type="molecule type" value="Genomic_DNA"/>
</dbReference>
<reference evidence="10" key="1">
    <citation type="submission" date="2019-11" db="EMBL/GenBank/DDBJ databases">
        <authorList>
            <person name="Kojima H."/>
        </authorList>
    </citation>
    <scope>NUCLEOTIDE SEQUENCE</scope>
    <source>
        <strain evidence="10">H1576</strain>
    </source>
</reference>
<keyword evidence="2" id="KW-1003">Cell membrane</keyword>
<evidence type="ECO:0000256" key="1">
    <source>
        <dbReference type="ARBA" id="ARBA00004651"/>
    </source>
</evidence>
<keyword evidence="3 10" id="KW-0328">Glycosyltransferase</keyword>
<evidence type="ECO:0000256" key="3">
    <source>
        <dbReference type="ARBA" id="ARBA00022676"/>
    </source>
</evidence>
<keyword evidence="6 8" id="KW-1133">Transmembrane helix</keyword>
<feature type="transmembrane region" description="Helical" evidence="8">
    <location>
        <begin position="73"/>
        <end position="91"/>
    </location>
</feature>
<reference evidence="10" key="2">
    <citation type="submission" date="2021-04" db="EMBL/GenBank/DDBJ databases">
        <title>Isolation and characterization of a novel species of the genus Sulfurimonas.</title>
        <authorList>
            <person name="Fukui M."/>
        </authorList>
    </citation>
    <scope>NUCLEOTIDE SEQUENCE</scope>
    <source>
        <strain evidence="10">H1576</strain>
    </source>
</reference>
<evidence type="ECO:0000256" key="4">
    <source>
        <dbReference type="ARBA" id="ARBA00022679"/>
    </source>
</evidence>
<organism evidence="10 11">
    <name type="scientific">Sulfurimonas aquatica</name>
    <dbReference type="NCBI Taxonomy" id="2672570"/>
    <lineage>
        <taxon>Bacteria</taxon>
        <taxon>Pseudomonadati</taxon>
        <taxon>Campylobacterota</taxon>
        <taxon>Epsilonproteobacteria</taxon>
        <taxon>Campylobacterales</taxon>
        <taxon>Sulfurimonadaceae</taxon>
        <taxon>Sulfurimonas</taxon>
    </lineage>
</organism>
<name>A0A975B045_9BACT</name>
<feature type="transmembrane region" description="Helical" evidence="8">
    <location>
        <begin position="152"/>
        <end position="181"/>
    </location>
</feature>
<evidence type="ECO:0000256" key="2">
    <source>
        <dbReference type="ARBA" id="ARBA00022475"/>
    </source>
</evidence>
<dbReference type="GO" id="GO:0016763">
    <property type="term" value="F:pentosyltransferase activity"/>
    <property type="evidence" value="ECO:0007669"/>
    <property type="project" value="TreeGrafter"/>
</dbReference>
<evidence type="ECO:0000256" key="6">
    <source>
        <dbReference type="ARBA" id="ARBA00022989"/>
    </source>
</evidence>
<gene>
    <name evidence="10" type="ORF">GJV85_06055</name>
</gene>
<sequence length="467" mass="54778">MTDILYKNPSKSAYLIILFLAFTSTIYNAYLSIHGDEAYYWMWSHDLHTGYYDHPPMIAYMIYFTNFISEDVWGVRLVNIFSMSITSFYIFKLTKLLSDEKTALNAVIIFSSVLLTHAGYIFATPDTPLNLFWTLSLYYSYKAIFEGKLQDYILTGLFLGLMMISKYSSILLVAAIVIFMLTKRRELFLEPKMYLSIAISLVMITPMLYWNYQNDWISFLFQIDHGSSDDFHIQPWLILEFISAQFGVYTPVFAWILFFYLIKDRLYFRDEKLYFVALSVSVILLFFLYKSFYVSMAPNYGAPAYIGGTVLLAIIFSKYELKKSFKVGLIIALFFTILVRIAMITHLDELQRFMYKTQEVVKQFSTHMREGDKIYGAHLTTAAYLKFYLPNHPDTDVGIPSRYSYYDMVRGDDYLQDGLVLCRNNKRDKLLKQNFKNVELIDTYVVIPDKRVFYTYRVSEPIKKSTK</sequence>
<dbReference type="AlphaFoldDB" id="A0A975B045"/>
<comment type="subcellular location">
    <subcellularLocation>
        <location evidence="1">Cell membrane</location>
        <topology evidence="1">Multi-pass membrane protein</topology>
    </subcellularLocation>
</comment>
<keyword evidence="4" id="KW-0808">Transferase</keyword>
<dbReference type="GO" id="GO:0005886">
    <property type="term" value="C:plasma membrane"/>
    <property type="evidence" value="ECO:0007669"/>
    <property type="project" value="UniProtKB-SubCell"/>
</dbReference>
<feature type="transmembrane region" description="Helical" evidence="8">
    <location>
        <begin position="236"/>
        <end position="261"/>
    </location>
</feature>
<feature type="domain" description="Glycosyltransferase RgtA/B/C/D-like" evidence="9">
    <location>
        <begin position="53"/>
        <end position="210"/>
    </location>
</feature>
<accession>A0A975B045</accession>
<dbReference type="InterPro" id="IPR038731">
    <property type="entry name" value="RgtA/B/C-like"/>
</dbReference>
<dbReference type="PANTHER" id="PTHR33908:SF11">
    <property type="entry name" value="MEMBRANE PROTEIN"/>
    <property type="match status" value="1"/>
</dbReference>
<feature type="transmembrane region" description="Helical" evidence="8">
    <location>
        <begin position="300"/>
        <end position="317"/>
    </location>
</feature>
<evidence type="ECO:0000313" key="11">
    <source>
        <dbReference type="Proteomes" id="UP000671852"/>
    </source>
</evidence>
<dbReference type="InterPro" id="IPR050297">
    <property type="entry name" value="LipidA_mod_glycosyltrf_83"/>
</dbReference>
<evidence type="ECO:0000259" key="9">
    <source>
        <dbReference type="Pfam" id="PF13231"/>
    </source>
</evidence>
<feature type="transmembrane region" description="Helical" evidence="8">
    <location>
        <begin position="12"/>
        <end position="33"/>
    </location>
</feature>
<feature type="transmembrane region" description="Helical" evidence="8">
    <location>
        <begin position="329"/>
        <end position="347"/>
    </location>
</feature>
<evidence type="ECO:0000256" key="5">
    <source>
        <dbReference type="ARBA" id="ARBA00022692"/>
    </source>
</evidence>
<keyword evidence="7 8" id="KW-0472">Membrane</keyword>
<dbReference type="RefSeq" id="WP_207562968.1">
    <property type="nucleotide sequence ID" value="NZ_CP046072.1"/>
</dbReference>
<keyword evidence="5 8" id="KW-0812">Transmembrane</keyword>
<dbReference type="GO" id="GO:0009103">
    <property type="term" value="P:lipopolysaccharide biosynthetic process"/>
    <property type="evidence" value="ECO:0007669"/>
    <property type="project" value="UniProtKB-ARBA"/>
</dbReference>
<dbReference type="KEGG" id="saqt:GJV85_06055"/>
<dbReference type="Pfam" id="PF13231">
    <property type="entry name" value="PMT_2"/>
    <property type="match status" value="1"/>
</dbReference>
<keyword evidence="11" id="KW-1185">Reference proteome</keyword>
<feature type="transmembrane region" description="Helical" evidence="8">
    <location>
        <begin position="273"/>
        <end position="294"/>
    </location>
</feature>
<evidence type="ECO:0000313" key="10">
    <source>
        <dbReference type="EMBL" id="QSZ41685.1"/>
    </source>
</evidence>
<dbReference type="PANTHER" id="PTHR33908">
    <property type="entry name" value="MANNOSYLTRANSFERASE YKCB-RELATED"/>
    <property type="match status" value="1"/>
</dbReference>
<proteinExistence type="predicted"/>
<protein>
    <submittedName>
        <fullName evidence="10">Dolichyl-phosphate-mannose--protein mannosyltransferase</fullName>
    </submittedName>
</protein>
<evidence type="ECO:0000256" key="7">
    <source>
        <dbReference type="ARBA" id="ARBA00023136"/>
    </source>
</evidence>
<feature type="transmembrane region" description="Helical" evidence="8">
    <location>
        <begin position="193"/>
        <end position="212"/>
    </location>
</feature>
<dbReference type="Proteomes" id="UP000671852">
    <property type="component" value="Chromosome"/>
</dbReference>
<feature type="transmembrane region" description="Helical" evidence="8">
    <location>
        <begin position="103"/>
        <end position="123"/>
    </location>
</feature>